<accession>A0ABT5T848</accession>
<proteinExistence type="predicted"/>
<keyword evidence="3" id="KW-0547">Nucleotide-binding</keyword>
<keyword evidence="2 7" id="KW-0812">Transmembrane</keyword>
<feature type="transmembrane region" description="Helical" evidence="7">
    <location>
        <begin position="131"/>
        <end position="151"/>
    </location>
</feature>
<dbReference type="InterPro" id="IPR039421">
    <property type="entry name" value="Type_1_exporter"/>
</dbReference>
<feature type="transmembrane region" description="Helical" evidence="7">
    <location>
        <begin position="157"/>
        <end position="176"/>
    </location>
</feature>
<reference evidence="10" key="1">
    <citation type="submission" date="2023-02" db="EMBL/GenBank/DDBJ databases">
        <title>Description of Roseinatronobacter alkalisoli sp. nov., an alkaliphilic bacerium isolated from soda soil.</title>
        <authorList>
            <person name="Wei W."/>
        </authorList>
    </citation>
    <scope>NUCLEOTIDE SEQUENCE</scope>
    <source>
        <strain evidence="10">HJB301</strain>
    </source>
</reference>
<dbReference type="Pfam" id="PF00664">
    <property type="entry name" value="ABC_membrane"/>
    <property type="match status" value="1"/>
</dbReference>
<dbReference type="Gene3D" id="3.40.50.300">
    <property type="entry name" value="P-loop containing nucleotide triphosphate hydrolases"/>
    <property type="match status" value="1"/>
</dbReference>
<comment type="subcellular location">
    <subcellularLocation>
        <location evidence="1">Cell membrane</location>
        <topology evidence="1">Multi-pass membrane protein</topology>
    </subcellularLocation>
</comment>
<feature type="transmembrane region" description="Helical" evidence="7">
    <location>
        <begin position="56"/>
        <end position="73"/>
    </location>
</feature>
<dbReference type="InterPro" id="IPR027417">
    <property type="entry name" value="P-loop_NTPase"/>
</dbReference>
<dbReference type="SUPFAM" id="SSF52540">
    <property type="entry name" value="P-loop containing nucleoside triphosphate hydrolases"/>
    <property type="match status" value="1"/>
</dbReference>
<dbReference type="RefSeq" id="WP_274351976.1">
    <property type="nucleotide sequence ID" value="NZ_JAQZSM010000006.1"/>
</dbReference>
<dbReference type="InterPro" id="IPR036640">
    <property type="entry name" value="ABC1_TM_sf"/>
</dbReference>
<dbReference type="Proteomes" id="UP001431784">
    <property type="component" value="Unassembled WGS sequence"/>
</dbReference>
<evidence type="ECO:0000313" key="10">
    <source>
        <dbReference type="EMBL" id="MDD7971303.1"/>
    </source>
</evidence>
<dbReference type="SUPFAM" id="SSF90123">
    <property type="entry name" value="ABC transporter transmembrane region"/>
    <property type="match status" value="1"/>
</dbReference>
<keyword evidence="5 7" id="KW-1133">Transmembrane helix</keyword>
<evidence type="ECO:0000256" key="4">
    <source>
        <dbReference type="ARBA" id="ARBA00022840"/>
    </source>
</evidence>
<dbReference type="InterPro" id="IPR003593">
    <property type="entry name" value="AAA+_ATPase"/>
</dbReference>
<dbReference type="InterPro" id="IPR011527">
    <property type="entry name" value="ABC1_TM_dom"/>
</dbReference>
<dbReference type="PROSITE" id="PS50929">
    <property type="entry name" value="ABC_TM1F"/>
    <property type="match status" value="1"/>
</dbReference>
<dbReference type="PANTHER" id="PTHR24221:SF248">
    <property type="entry name" value="ABC TRANSPORTER TRANSMEMBRANE REGION"/>
    <property type="match status" value="1"/>
</dbReference>
<dbReference type="SMART" id="SM00382">
    <property type="entry name" value="AAA"/>
    <property type="match status" value="1"/>
</dbReference>
<protein>
    <submittedName>
        <fullName evidence="10">Type I secretion system permease/ATPase</fullName>
    </submittedName>
</protein>
<dbReference type="InterPro" id="IPR017871">
    <property type="entry name" value="ABC_transporter-like_CS"/>
</dbReference>
<dbReference type="InterPro" id="IPR003439">
    <property type="entry name" value="ABC_transporter-like_ATP-bd"/>
</dbReference>
<feature type="domain" description="ABC transmembrane type-1" evidence="9">
    <location>
        <begin position="22"/>
        <end position="298"/>
    </location>
</feature>
<evidence type="ECO:0000256" key="2">
    <source>
        <dbReference type="ARBA" id="ARBA00022692"/>
    </source>
</evidence>
<name>A0ABT5T848_9RHOB</name>
<evidence type="ECO:0000256" key="5">
    <source>
        <dbReference type="ARBA" id="ARBA00022989"/>
    </source>
</evidence>
<dbReference type="Gene3D" id="1.20.1560.10">
    <property type="entry name" value="ABC transporter type 1, transmembrane domain"/>
    <property type="match status" value="1"/>
</dbReference>
<dbReference type="InterPro" id="IPR010128">
    <property type="entry name" value="ATPase_T1SS_PrtD-like"/>
</dbReference>
<evidence type="ECO:0000256" key="3">
    <source>
        <dbReference type="ARBA" id="ARBA00022741"/>
    </source>
</evidence>
<dbReference type="EMBL" id="JAQZSM010000006">
    <property type="protein sequence ID" value="MDD7971303.1"/>
    <property type="molecule type" value="Genomic_DNA"/>
</dbReference>
<dbReference type="Pfam" id="PF00005">
    <property type="entry name" value="ABC_tran"/>
    <property type="match status" value="1"/>
</dbReference>
<dbReference type="PROSITE" id="PS00211">
    <property type="entry name" value="ABC_TRANSPORTER_1"/>
    <property type="match status" value="1"/>
</dbReference>
<evidence type="ECO:0000256" key="1">
    <source>
        <dbReference type="ARBA" id="ARBA00004651"/>
    </source>
</evidence>
<dbReference type="NCBIfam" id="TIGR01842">
    <property type="entry name" value="type_I_sec_PrtD"/>
    <property type="match status" value="1"/>
</dbReference>
<evidence type="ECO:0000256" key="6">
    <source>
        <dbReference type="ARBA" id="ARBA00023136"/>
    </source>
</evidence>
<evidence type="ECO:0000313" key="11">
    <source>
        <dbReference type="Proteomes" id="UP001431784"/>
    </source>
</evidence>
<dbReference type="PANTHER" id="PTHR24221">
    <property type="entry name" value="ATP-BINDING CASSETTE SUB-FAMILY B"/>
    <property type="match status" value="1"/>
</dbReference>
<comment type="caution">
    <text evidence="10">The sequence shown here is derived from an EMBL/GenBank/DDBJ whole genome shotgun (WGS) entry which is preliminary data.</text>
</comment>
<evidence type="ECO:0000256" key="7">
    <source>
        <dbReference type="SAM" id="Phobius"/>
    </source>
</evidence>
<keyword evidence="4" id="KW-0067">ATP-binding</keyword>
<evidence type="ECO:0000259" key="9">
    <source>
        <dbReference type="PROSITE" id="PS50929"/>
    </source>
</evidence>
<sequence length="573" mass="61936">MPNFPDNLKAARSENRGLLIRVGLFSIFVNLLMLTGPLFMLQIYDRVLSSRSEPTLVALFVLVAFLYLMMALLDHSRGLMVARVAARFQDRLDHRVLSASMQRLALRAGDPLAQNAQRDLDSLHRFIGSRVFLALFDLPWAPIFLTAIFIFHPVLGVVALGGGAILVTIALTNQRLTKGRQQKAMQLSEEATRLEGQIKNEAETIQSLGMMNTIMGRWQKARRAAIEADVAAKDRADGFSTSSRTFRLFLQSAILAAGAWLVLQNALTPGAMIAASILLGRALAPVDATIGQWSNVQRAQEGWRRLTQLLGAVPPASERTPLPRPDGRLDVQSITITPPGDTRYVLRMVAFNLEAGQALGVIGPSGSGKSTLARALVGSWRLAGGRIKLGGVPLDQYDPDVLGRLIGYLPQRVGLFEGTIAENISRFDPDPDPNDIINAARDAGVHELIVTLPEGYDTRIDARGGRLSGGQAQRVGLARALYGAPALIVLDEPDAHMDREGVAAMDSAINTCRARGTTLVVIAHRPAALQSCDMLLVLESGTRVAFGPHAEVMANMGKKKPPKFQGRIVGAAP</sequence>
<keyword evidence="11" id="KW-1185">Reference proteome</keyword>
<dbReference type="PROSITE" id="PS50893">
    <property type="entry name" value="ABC_TRANSPORTER_2"/>
    <property type="match status" value="1"/>
</dbReference>
<feature type="domain" description="ABC transporter" evidence="8">
    <location>
        <begin position="329"/>
        <end position="565"/>
    </location>
</feature>
<organism evidence="10 11">
    <name type="scientific">Roseinatronobacter alkalisoli</name>
    <dbReference type="NCBI Taxonomy" id="3028235"/>
    <lineage>
        <taxon>Bacteria</taxon>
        <taxon>Pseudomonadati</taxon>
        <taxon>Pseudomonadota</taxon>
        <taxon>Alphaproteobacteria</taxon>
        <taxon>Rhodobacterales</taxon>
        <taxon>Paracoccaceae</taxon>
        <taxon>Roseinatronobacter</taxon>
    </lineage>
</organism>
<keyword evidence="6 7" id="KW-0472">Membrane</keyword>
<feature type="transmembrane region" description="Helical" evidence="7">
    <location>
        <begin position="18"/>
        <end position="44"/>
    </location>
</feature>
<gene>
    <name evidence="10" type="ORF">PUT78_09325</name>
</gene>
<evidence type="ECO:0000259" key="8">
    <source>
        <dbReference type="PROSITE" id="PS50893"/>
    </source>
</evidence>